<protein>
    <submittedName>
        <fullName evidence="1">Uncharacterized protein</fullName>
    </submittedName>
</protein>
<organism evidence="1 2">
    <name type="scientific">Lophiostoma macrostomum CBS 122681</name>
    <dbReference type="NCBI Taxonomy" id="1314788"/>
    <lineage>
        <taxon>Eukaryota</taxon>
        <taxon>Fungi</taxon>
        <taxon>Dikarya</taxon>
        <taxon>Ascomycota</taxon>
        <taxon>Pezizomycotina</taxon>
        <taxon>Dothideomycetes</taxon>
        <taxon>Pleosporomycetidae</taxon>
        <taxon>Pleosporales</taxon>
        <taxon>Lophiostomataceae</taxon>
        <taxon>Lophiostoma</taxon>
    </lineage>
</organism>
<proteinExistence type="predicted"/>
<dbReference type="Proteomes" id="UP000799324">
    <property type="component" value="Unassembled WGS sequence"/>
</dbReference>
<dbReference type="EMBL" id="MU004332">
    <property type="protein sequence ID" value="KAF2656854.1"/>
    <property type="molecule type" value="Genomic_DNA"/>
</dbReference>
<accession>A0A6A6TE00</accession>
<name>A0A6A6TE00_9PLEO</name>
<sequence>MRATLNSQVSTAVHTIIHSPTAATAQHCMQAYRPAAPRRTRSKRSVLQLPRPLPRHTARYTAPHLTLPFPKVIDLHQSAMLLPPRTSTLPKSIARSTYVEPQSSIRHNVTHTPRQSYHHPRSTYPALAILLN</sequence>
<dbReference type="AlphaFoldDB" id="A0A6A6TE00"/>
<keyword evidence="2" id="KW-1185">Reference proteome</keyword>
<evidence type="ECO:0000313" key="2">
    <source>
        <dbReference type="Proteomes" id="UP000799324"/>
    </source>
</evidence>
<evidence type="ECO:0000313" key="1">
    <source>
        <dbReference type="EMBL" id="KAF2656854.1"/>
    </source>
</evidence>
<reference evidence="1" key="1">
    <citation type="journal article" date="2020" name="Stud. Mycol.">
        <title>101 Dothideomycetes genomes: a test case for predicting lifestyles and emergence of pathogens.</title>
        <authorList>
            <person name="Haridas S."/>
            <person name="Albert R."/>
            <person name="Binder M."/>
            <person name="Bloem J."/>
            <person name="Labutti K."/>
            <person name="Salamov A."/>
            <person name="Andreopoulos B."/>
            <person name="Baker S."/>
            <person name="Barry K."/>
            <person name="Bills G."/>
            <person name="Bluhm B."/>
            <person name="Cannon C."/>
            <person name="Castanera R."/>
            <person name="Culley D."/>
            <person name="Daum C."/>
            <person name="Ezra D."/>
            <person name="Gonzalez J."/>
            <person name="Henrissat B."/>
            <person name="Kuo A."/>
            <person name="Liang C."/>
            <person name="Lipzen A."/>
            <person name="Lutzoni F."/>
            <person name="Magnuson J."/>
            <person name="Mondo S."/>
            <person name="Nolan M."/>
            <person name="Ohm R."/>
            <person name="Pangilinan J."/>
            <person name="Park H.-J."/>
            <person name="Ramirez L."/>
            <person name="Alfaro M."/>
            <person name="Sun H."/>
            <person name="Tritt A."/>
            <person name="Yoshinaga Y."/>
            <person name="Zwiers L.-H."/>
            <person name="Turgeon B."/>
            <person name="Goodwin S."/>
            <person name="Spatafora J."/>
            <person name="Crous P."/>
            <person name="Grigoriev I."/>
        </authorList>
    </citation>
    <scope>NUCLEOTIDE SEQUENCE</scope>
    <source>
        <strain evidence="1">CBS 122681</strain>
    </source>
</reference>
<gene>
    <name evidence="1" type="ORF">K491DRAFT_360930</name>
</gene>